<dbReference type="EMBL" id="BAAAZH010000006">
    <property type="protein sequence ID" value="GAA4111325.1"/>
    <property type="molecule type" value="Genomic_DNA"/>
</dbReference>
<keyword evidence="2" id="KW-1185">Reference proteome</keyword>
<dbReference type="Proteomes" id="UP001501495">
    <property type="component" value="Unassembled WGS sequence"/>
</dbReference>
<sequence>MGVADVALACPDDSLPRRERGRLGCRSLSLYDWNTSLSAAFFESIHYLEVGLRNALDLAAFAHIGRAWLMPTQEVLTARSQRVVATALAHASGPEVPHGKIVAELPFGFWWSLLADEYNRRLWQPALRHAFDRPVRRRTLHSELDEVRRLRNRIAHHEPIHRRPLANDLARVLTLAERVSPHLGDHISQTTRVSDVLGQRP</sequence>
<accession>A0ABP7XCA1</accession>
<dbReference type="RefSeq" id="WP_344731841.1">
    <property type="nucleotide sequence ID" value="NZ_BAAAZH010000006.1"/>
</dbReference>
<evidence type="ECO:0000313" key="1">
    <source>
        <dbReference type="EMBL" id="GAA4111325.1"/>
    </source>
</evidence>
<comment type="caution">
    <text evidence="1">The sequence shown here is derived from an EMBL/GenBank/DDBJ whole genome shotgun (WGS) entry which is preliminary data.</text>
</comment>
<name>A0ABP7XCA1_9ACTN</name>
<gene>
    <name evidence="1" type="ORF">GCM10022215_07040</name>
</gene>
<organism evidence="1 2">
    <name type="scientific">Nocardioides fonticola</name>
    <dbReference type="NCBI Taxonomy" id="450363"/>
    <lineage>
        <taxon>Bacteria</taxon>
        <taxon>Bacillati</taxon>
        <taxon>Actinomycetota</taxon>
        <taxon>Actinomycetes</taxon>
        <taxon>Propionibacteriales</taxon>
        <taxon>Nocardioidaceae</taxon>
        <taxon>Nocardioides</taxon>
    </lineage>
</organism>
<proteinExistence type="predicted"/>
<reference evidence="2" key="1">
    <citation type="journal article" date="2019" name="Int. J. Syst. Evol. Microbiol.">
        <title>The Global Catalogue of Microorganisms (GCM) 10K type strain sequencing project: providing services to taxonomists for standard genome sequencing and annotation.</title>
        <authorList>
            <consortium name="The Broad Institute Genomics Platform"/>
            <consortium name="The Broad Institute Genome Sequencing Center for Infectious Disease"/>
            <person name="Wu L."/>
            <person name="Ma J."/>
        </authorList>
    </citation>
    <scope>NUCLEOTIDE SEQUENCE [LARGE SCALE GENOMIC DNA]</scope>
    <source>
        <strain evidence="2">JCM 16703</strain>
    </source>
</reference>
<protein>
    <submittedName>
        <fullName evidence="1">Abi family protein</fullName>
    </submittedName>
</protein>
<evidence type="ECO:0000313" key="2">
    <source>
        <dbReference type="Proteomes" id="UP001501495"/>
    </source>
</evidence>